<reference evidence="1 2" key="1">
    <citation type="journal article" date="2016" name="Nat. Commun.">
        <title>Thousands of microbial genomes shed light on interconnected biogeochemical processes in an aquifer system.</title>
        <authorList>
            <person name="Anantharaman K."/>
            <person name="Brown C.T."/>
            <person name="Hug L.A."/>
            <person name="Sharon I."/>
            <person name="Castelle C.J."/>
            <person name="Probst A.J."/>
            <person name="Thomas B.C."/>
            <person name="Singh A."/>
            <person name="Wilkins M.J."/>
            <person name="Karaoz U."/>
            <person name="Brodie E.L."/>
            <person name="Williams K.H."/>
            <person name="Hubbard S.S."/>
            <person name="Banfield J.F."/>
        </authorList>
    </citation>
    <scope>NUCLEOTIDE SEQUENCE [LARGE SCALE GENOMIC DNA]</scope>
</reference>
<gene>
    <name evidence="1" type="ORF">A2382_04025</name>
</gene>
<comment type="caution">
    <text evidence="1">The sequence shown here is derived from an EMBL/GenBank/DDBJ whole genome shotgun (WGS) entry which is preliminary data.</text>
</comment>
<dbReference type="AlphaFoldDB" id="A0A1F8CRJ9"/>
<organism evidence="1 2">
    <name type="scientific">Candidatus Woesebacteria bacterium RIFOXYB1_FULL_38_16</name>
    <dbReference type="NCBI Taxonomy" id="1802538"/>
    <lineage>
        <taxon>Bacteria</taxon>
        <taxon>Candidatus Woeseibacteriota</taxon>
    </lineage>
</organism>
<proteinExistence type="predicted"/>
<name>A0A1F8CRJ9_9BACT</name>
<evidence type="ECO:0000313" key="2">
    <source>
        <dbReference type="Proteomes" id="UP000178999"/>
    </source>
</evidence>
<sequence length="550" mass="58106">MNKLLLKTIYYVIFGIAFVVVLSAKTVSAQDCGSICGGFGVILGLNTCNLRPYNQCGVAMGGCQCIWDRNCLPNGNTCTHDSIISSADPICCGITPPTNPPPTNPPPTNPPPPPAGSCDSGSFCAYGIANCGVNGWVGGGGTCDGGICCKSGPVCSPPSCDSMTITTIPSNRTIGINEELAIRVRIQYSPKNVSRDVYTCASEDPDLNLLWPGYIGNTTRNSVCHNFGNPGTGDVTATLKMYGRTPGTTRVLITGNVRNDGCGHECTDRYITVNVETNPWWQVVGGAVISEGDITASIPSGRYFILGNSANYPGMMIFGGSKNIANSQVSTKRWSANSSFNTPVYSYDYFESIVSDSVVWNMIGTQNAAQVLTGQIATIPSSDGYHWIKQTGDVDLSSNVMLTGGRKVVLFVDGNLRINGNIRLNNSRNDFFMAIVSEITSVNPNVTNIAYGVADGGIVENDSQVASRTTTTLALEGVFFSDGAFNTGNGNGQALGIRGSVVAGSIALGRNLGASNTTTPAETFEFAEEILLNYPGELSPKKLVWKEIAP</sequence>
<evidence type="ECO:0000313" key="1">
    <source>
        <dbReference type="EMBL" id="OGM78706.1"/>
    </source>
</evidence>
<dbReference type="Proteomes" id="UP000178999">
    <property type="component" value="Unassembled WGS sequence"/>
</dbReference>
<accession>A0A1F8CRJ9</accession>
<dbReference type="STRING" id="1802538.A2382_04025"/>
<protein>
    <submittedName>
        <fullName evidence="1">Uncharacterized protein</fullName>
    </submittedName>
</protein>
<dbReference type="EMBL" id="MGHY01000030">
    <property type="protein sequence ID" value="OGM78706.1"/>
    <property type="molecule type" value="Genomic_DNA"/>
</dbReference>